<dbReference type="Pfam" id="PF01476">
    <property type="entry name" value="LysM"/>
    <property type="match status" value="1"/>
</dbReference>
<dbReference type="SMART" id="SM00257">
    <property type="entry name" value="LysM"/>
    <property type="match status" value="1"/>
</dbReference>
<dbReference type="InterPro" id="IPR036779">
    <property type="entry name" value="LysM_dom_sf"/>
</dbReference>
<dbReference type="PROSITE" id="PS51782">
    <property type="entry name" value="LYSM"/>
    <property type="match status" value="1"/>
</dbReference>
<reference evidence="2" key="1">
    <citation type="submission" date="2018-05" db="EMBL/GenBank/DDBJ databases">
        <authorList>
            <person name="Lanie J.A."/>
            <person name="Ng W.-L."/>
            <person name="Kazmierczak K.M."/>
            <person name="Andrzejewski T.M."/>
            <person name="Davidsen T.M."/>
            <person name="Wayne K.J."/>
            <person name="Tettelin H."/>
            <person name="Glass J.I."/>
            <person name="Rusch D."/>
            <person name="Podicherti R."/>
            <person name="Tsui H.-C.T."/>
            <person name="Winkler M.E."/>
        </authorList>
    </citation>
    <scope>NUCLEOTIDE SEQUENCE</scope>
</reference>
<dbReference type="InterPro" id="IPR028082">
    <property type="entry name" value="Peripla_BP_I"/>
</dbReference>
<dbReference type="AlphaFoldDB" id="A0A381PAN3"/>
<dbReference type="Gene3D" id="3.10.350.10">
    <property type="entry name" value="LysM domain"/>
    <property type="match status" value="1"/>
</dbReference>
<feature type="domain" description="LysM" evidence="1">
    <location>
        <begin position="16"/>
        <end position="60"/>
    </location>
</feature>
<dbReference type="SUPFAM" id="SSF54106">
    <property type="entry name" value="LysM domain"/>
    <property type="match status" value="1"/>
</dbReference>
<dbReference type="EMBL" id="UINC01000913">
    <property type="protein sequence ID" value="SUZ63279.1"/>
    <property type="molecule type" value="Genomic_DNA"/>
</dbReference>
<proteinExistence type="predicted"/>
<evidence type="ECO:0000259" key="1">
    <source>
        <dbReference type="PROSITE" id="PS51782"/>
    </source>
</evidence>
<dbReference type="CDD" id="cd00118">
    <property type="entry name" value="LysM"/>
    <property type="match status" value="1"/>
</dbReference>
<protein>
    <recommendedName>
        <fullName evidence="1">LysM domain-containing protein</fullName>
    </recommendedName>
</protein>
<evidence type="ECO:0000313" key="2">
    <source>
        <dbReference type="EMBL" id="SUZ63279.1"/>
    </source>
</evidence>
<sequence length="458" mass="52088">MSITFCFSQTQITDTIFHRVKKKETLYSISKEYSVNISEIISLNPSLKDNSLKRRSRIMIPVFSEVISTDIVISDSLNININNEQKVISDLKTLVLESNNLNNDLTLSLLLPFNAASLELDSIEKVEQLFETRNLYTISIDFYSGVLYALNELQKTGINVKLNVYDTENSLSKLESIVKDVAAVKSDAIIGPIIPNNFDFFSRLKVISKIPKIFPLSTNPISLFSGVIQAITPKKFLRNKMIEYLKKNLSPEDNIVIVADSLNRDIEADLKNIFPNSITLRPESQGGYILPELVDSLLVDSLPNRVIVETEIFTFVSSIISQMNSQISNERKVQLFTTYRGNIYDDPNINIKDLGNLNFTYSSMTKPTTIDTLNSFTSGYIDLFGNFPNKDVIKAFDITTDILLRLALHKKLDKSFKYGDQKYIQNRYNYVKDSLGGYINNGFYILRHSEYNVDEIIN</sequence>
<gene>
    <name evidence="2" type="ORF">METZ01_LOCUS16133</name>
</gene>
<organism evidence="2">
    <name type="scientific">marine metagenome</name>
    <dbReference type="NCBI Taxonomy" id="408172"/>
    <lineage>
        <taxon>unclassified sequences</taxon>
        <taxon>metagenomes</taxon>
        <taxon>ecological metagenomes</taxon>
    </lineage>
</organism>
<dbReference type="SUPFAM" id="SSF53822">
    <property type="entry name" value="Periplasmic binding protein-like I"/>
    <property type="match status" value="1"/>
</dbReference>
<name>A0A381PAN3_9ZZZZ</name>
<dbReference type="InterPro" id="IPR018392">
    <property type="entry name" value="LysM"/>
</dbReference>
<accession>A0A381PAN3</accession>